<dbReference type="AlphaFoldDB" id="A0AAX6I3W0"/>
<keyword evidence="1" id="KW-0675">Receptor</keyword>
<reference evidence="1" key="2">
    <citation type="submission" date="2023-04" db="EMBL/GenBank/DDBJ databases">
        <authorList>
            <person name="Bruccoleri R.E."/>
            <person name="Oakeley E.J."/>
            <person name="Faust A.-M."/>
            <person name="Dessus-Babus S."/>
            <person name="Altorfer M."/>
            <person name="Burckhardt D."/>
            <person name="Oertli M."/>
            <person name="Naumann U."/>
            <person name="Petersen F."/>
            <person name="Wong J."/>
        </authorList>
    </citation>
    <scope>NUCLEOTIDE SEQUENCE</scope>
    <source>
        <strain evidence="1">GSM-AAB239-AS_SAM_17_03QT</strain>
        <tissue evidence="1">Leaf</tissue>
    </source>
</reference>
<keyword evidence="1" id="KW-0418">Kinase</keyword>
<organism evidence="1 2">
    <name type="scientific">Iris pallida</name>
    <name type="common">Sweet iris</name>
    <dbReference type="NCBI Taxonomy" id="29817"/>
    <lineage>
        <taxon>Eukaryota</taxon>
        <taxon>Viridiplantae</taxon>
        <taxon>Streptophyta</taxon>
        <taxon>Embryophyta</taxon>
        <taxon>Tracheophyta</taxon>
        <taxon>Spermatophyta</taxon>
        <taxon>Magnoliopsida</taxon>
        <taxon>Liliopsida</taxon>
        <taxon>Asparagales</taxon>
        <taxon>Iridaceae</taxon>
        <taxon>Iridoideae</taxon>
        <taxon>Irideae</taxon>
        <taxon>Iris</taxon>
    </lineage>
</organism>
<accession>A0AAX6I3W0</accession>
<keyword evidence="2" id="KW-1185">Reference proteome</keyword>
<dbReference type="GO" id="GO:0016301">
    <property type="term" value="F:kinase activity"/>
    <property type="evidence" value="ECO:0007669"/>
    <property type="project" value="UniProtKB-KW"/>
</dbReference>
<dbReference type="EMBL" id="JANAVB010004875">
    <property type="protein sequence ID" value="KAJ6847768.1"/>
    <property type="molecule type" value="Genomic_DNA"/>
</dbReference>
<gene>
    <name evidence="1" type="ORF">M6B38_275985</name>
</gene>
<evidence type="ECO:0000313" key="1">
    <source>
        <dbReference type="EMBL" id="KAJ6847768.1"/>
    </source>
</evidence>
<dbReference type="Proteomes" id="UP001140949">
    <property type="component" value="Unassembled WGS sequence"/>
</dbReference>
<protein>
    <submittedName>
        <fullName evidence="1">Proline-rich receptor-like protein kinase PERK2</fullName>
    </submittedName>
</protein>
<keyword evidence="1" id="KW-0808">Transferase</keyword>
<comment type="caution">
    <text evidence="1">The sequence shown here is derived from an EMBL/GenBank/DDBJ whole genome shotgun (WGS) entry which is preliminary data.</text>
</comment>
<evidence type="ECO:0000313" key="2">
    <source>
        <dbReference type="Proteomes" id="UP001140949"/>
    </source>
</evidence>
<sequence>MSYNSYHVMGGSSCVVLAPILTGITTFLEDDLENWCTTYYDAPEADYGLVEDTGDDIVDEPLEDA</sequence>
<name>A0AAX6I3W0_IRIPA</name>
<reference evidence="1" key="1">
    <citation type="journal article" date="2023" name="GigaByte">
        <title>Genome assembly of the bearded iris, Iris pallida Lam.</title>
        <authorList>
            <person name="Bruccoleri R.E."/>
            <person name="Oakeley E.J."/>
            <person name="Faust A.M.E."/>
            <person name="Altorfer M."/>
            <person name="Dessus-Babus S."/>
            <person name="Burckhardt D."/>
            <person name="Oertli M."/>
            <person name="Naumann U."/>
            <person name="Petersen F."/>
            <person name="Wong J."/>
        </authorList>
    </citation>
    <scope>NUCLEOTIDE SEQUENCE</scope>
    <source>
        <strain evidence="1">GSM-AAB239-AS_SAM_17_03QT</strain>
    </source>
</reference>
<proteinExistence type="predicted"/>